<reference evidence="6" key="1">
    <citation type="journal article" date="2019" name="Int. J. Syst. Evol. Microbiol.">
        <title>The Global Catalogue of Microorganisms (GCM) 10K type strain sequencing project: providing services to taxonomists for standard genome sequencing and annotation.</title>
        <authorList>
            <consortium name="The Broad Institute Genomics Platform"/>
            <consortium name="The Broad Institute Genome Sequencing Center for Infectious Disease"/>
            <person name="Wu L."/>
            <person name="Ma J."/>
        </authorList>
    </citation>
    <scope>NUCLEOTIDE SEQUENCE [LARGE SCALE GENOMIC DNA]</scope>
    <source>
        <strain evidence="6">JCM 17858</strain>
    </source>
</reference>
<evidence type="ECO:0000259" key="4">
    <source>
        <dbReference type="Pfam" id="PF07804"/>
    </source>
</evidence>
<dbReference type="PANTHER" id="PTHR37419">
    <property type="entry name" value="SERINE/THREONINE-PROTEIN KINASE TOXIN HIPA"/>
    <property type="match status" value="1"/>
</dbReference>
<evidence type="ECO:0000256" key="3">
    <source>
        <dbReference type="ARBA" id="ARBA00022777"/>
    </source>
</evidence>
<dbReference type="RefSeq" id="WP_345067475.1">
    <property type="nucleotide sequence ID" value="NZ_BAABGR010000019.1"/>
</dbReference>
<dbReference type="Pfam" id="PF07804">
    <property type="entry name" value="HipA_C"/>
    <property type="match status" value="1"/>
</dbReference>
<feature type="domain" description="HipA-like C-terminal" evidence="4">
    <location>
        <begin position="181"/>
        <end position="393"/>
    </location>
</feature>
<evidence type="ECO:0000313" key="6">
    <source>
        <dbReference type="Proteomes" id="UP001500394"/>
    </source>
</evidence>
<keyword evidence="6" id="KW-1185">Reference proteome</keyword>
<keyword evidence="2" id="KW-0808">Transferase</keyword>
<dbReference type="EMBL" id="BAABGR010000019">
    <property type="protein sequence ID" value="GAA4517053.1"/>
    <property type="molecule type" value="Genomic_DNA"/>
</dbReference>
<dbReference type="Proteomes" id="UP001500394">
    <property type="component" value="Unassembled WGS sequence"/>
</dbReference>
<accession>A0ABP8R472</accession>
<comment type="caution">
    <text evidence="5">The sequence shown here is derived from an EMBL/GenBank/DDBJ whole genome shotgun (WGS) entry which is preliminary data.</text>
</comment>
<proteinExistence type="inferred from homology"/>
<dbReference type="InterPro" id="IPR012893">
    <property type="entry name" value="HipA-like_C"/>
</dbReference>
<dbReference type="PANTHER" id="PTHR37419:SF8">
    <property type="entry name" value="TOXIN YJJJ"/>
    <property type="match status" value="1"/>
</dbReference>
<keyword evidence="3" id="KW-0418">Kinase</keyword>
<evidence type="ECO:0000256" key="2">
    <source>
        <dbReference type="ARBA" id="ARBA00022679"/>
    </source>
</evidence>
<comment type="similarity">
    <text evidence="1">Belongs to the HipA Ser/Thr kinase family.</text>
</comment>
<dbReference type="InterPro" id="IPR052028">
    <property type="entry name" value="HipA_Ser/Thr_kinase"/>
</dbReference>
<dbReference type="Gene3D" id="1.10.1070.20">
    <property type="match status" value="1"/>
</dbReference>
<name>A0ABP8R472_9SPHI</name>
<sequence>MTVQKTDIYVYADWQGLEGPLLMGVLSAHQAKGRKAFSFSYDKQWLKSGHQYQLDPDLHLYAGPQFANEKENFGLFLDSMPDTWGRTLMKRREAQLAKLKGEKAKTLYDIDFLLGVYDETRMGALRFKLDPEGDFLDNDAAKATPPWSSVRELQQAVVHYENDTDNEAMTQWLQLLIAPGSSLGGARPKANILDDHHHPWIAKFPSKNDAIDKGAWEYLAYQLAKQAGITMAECRIEKISGSYHTFFTKRFDRVGKERIHFASAMTMTGNNEETIKNQPASYLDLVEFIQTHGTHIKENLAQLWRRIIFNIAISNTDDHLRNHGFLLTNEGWILSPAYDLNPSVDKDGLALNIDMDNNDLDFELAKSVGEYFRLTPKEMDEIIREVTTVVKNWKNMAKQIGISRAEQELMAGAFNF</sequence>
<evidence type="ECO:0000256" key="1">
    <source>
        <dbReference type="ARBA" id="ARBA00010164"/>
    </source>
</evidence>
<evidence type="ECO:0000313" key="5">
    <source>
        <dbReference type="EMBL" id="GAA4517053.1"/>
    </source>
</evidence>
<organism evidence="5 6">
    <name type="scientific">Sphingobacterium thermophilum</name>
    <dbReference type="NCBI Taxonomy" id="768534"/>
    <lineage>
        <taxon>Bacteria</taxon>
        <taxon>Pseudomonadati</taxon>
        <taxon>Bacteroidota</taxon>
        <taxon>Sphingobacteriia</taxon>
        <taxon>Sphingobacteriales</taxon>
        <taxon>Sphingobacteriaceae</taxon>
        <taxon>Sphingobacterium</taxon>
    </lineage>
</organism>
<gene>
    <name evidence="5" type="ORF">GCM10023173_17140</name>
</gene>
<protein>
    <submittedName>
        <fullName evidence="5">HipA domain-containing protein</fullName>
    </submittedName>
</protein>